<dbReference type="RefSeq" id="WP_394837338.1">
    <property type="nucleotide sequence ID" value="NZ_CP089929.1"/>
</dbReference>
<organism evidence="2 3">
    <name type="scientific">Pendulispora rubella</name>
    <dbReference type="NCBI Taxonomy" id="2741070"/>
    <lineage>
        <taxon>Bacteria</taxon>
        <taxon>Pseudomonadati</taxon>
        <taxon>Myxococcota</taxon>
        <taxon>Myxococcia</taxon>
        <taxon>Myxococcales</taxon>
        <taxon>Sorangiineae</taxon>
        <taxon>Pendulisporaceae</taxon>
        <taxon>Pendulispora</taxon>
    </lineage>
</organism>
<reference evidence="2" key="1">
    <citation type="submission" date="2021-12" db="EMBL/GenBank/DDBJ databases">
        <title>Discovery of the Pendulisporaceae a myxobacterial family with distinct sporulation behavior and unique specialized metabolism.</title>
        <authorList>
            <person name="Garcia R."/>
            <person name="Popoff A."/>
            <person name="Bader C.D."/>
            <person name="Loehr J."/>
            <person name="Walesch S."/>
            <person name="Walt C."/>
            <person name="Boldt J."/>
            <person name="Bunk B."/>
            <person name="Haeckl F.J.F.P.J."/>
            <person name="Gunesch A.P."/>
            <person name="Birkelbach J."/>
            <person name="Nuebel U."/>
            <person name="Pietschmann T."/>
            <person name="Bach T."/>
            <person name="Mueller R."/>
        </authorList>
    </citation>
    <scope>NUCLEOTIDE SEQUENCE</scope>
    <source>
        <strain evidence="2">MSr11367</strain>
    </source>
</reference>
<proteinExistence type="predicted"/>
<evidence type="ECO:0000313" key="2">
    <source>
        <dbReference type="EMBL" id="WXB07673.1"/>
    </source>
</evidence>
<feature type="signal peptide" evidence="1">
    <location>
        <begin position="1"/>
        <end position="22"/>
    </location>
</feature>
<protein>
    <submittedName>
        <fullName evidence="2">Uncharacterized protein</fullName>
    </submittedName>
</protein>
<gene>
    <name evidence="2" type="ORF">LVJ94_10565</name>
</gene>
<keyword evidence="3" id="KW-1185">Reference proteome</keyword>
<sequence length="85" mass="8638">MLALRSASLVASVAFGLMGCAAQGVGQPHTGASVASYDASTLYQPSPNYRPLAVTVTREVGTRTAHCTAAEQGSVGMSPNARLCP</sequence>
<evidence type="ECO:0000256" key="1">
    <source>
        <dbReference type="SAM" id="SignalP"/>
    </source>
</evidence>
<accession>A0ABZ2L9R2</accession>
<dbReference type="Proteomes" id="UP001374803">
    <property type="component" value="Chromosome"/>
</dbReference>
<name>A0ABZ2L9R2_9BACT</name>
<keyword evidence="1" id="KW-0732">Signal</keyword>
<evidence type="ECO:0000313" key="3">
    <source>
        <dbReference type="Proteomes" id="UP001374803"/>
    </source>
</evidence>
<dbReference type="PROSITE" id="PS51257">
    <property type="entry name" value="PROKAR_LIPOPROTEIN"/>
    <property type="match status" value="1"/>
</dbReference>
<feature type="chain" id="PRO_5047432171" evidence="1">
    <location>
        <begin position="23"/>
        <end position="85"/>
    </location>
</feature>
<dbReference type="EMBL" id="CP089983">
    <property type="protein sequence ID" value="WXB07673.1"/>
    <property type="molecule type" value="Genomic_DNA"/>
</dbReference>